<feature type="compositionally biased region" description="Pro residues" evidence="1">
    <location>
        <begin position="292"/>
        <end position="324"/>
    </location>
</feature>
<feature type="compositionally biased region" description="Pro residues" evidence="1">
    <location>
        <begin position="387"/>
        <end position="398"/>
    </location>
</feature>
<dbReference type="HOGENOM" id="CLU_658947_0_0_1"/>
<feature type="compositionally biased region" description="Basic and acidic residues" evidence="1">
    <location>
        <begin position="195"/>
        <end position="209"/>
    </location>
</feature>
<proteinExistence type="predicted"/>
<name>S8DMM0_FOMSC</name>
<dbReference type="EMBL" id="KE504252">
    <property type="protein sequence ID" value="EPS93892.1"/>
    <property type="molecule type" value="Genomic_DNA"/>
</dbReference>
<sequence length="417" mass="43409">MADAEDDIVDAQTSPDAVNVSPTPPGLPSKIGASTATATASYSSTPTASADALHAGMYPLSPVSPVLNMSRGGASRSVRPGMDAVAEHSAGNLPPLRQLPSPPSSPEQYEPNYRTSASRRRPSVTANPSAPSVLPYRPRSSTTTSVPLAAAFQTSLLSGTPSKHVSTVPHAHHRYPSLAGPTPRSRAASVSLEPIPDHSPLERPSDASRRMSTAELRHRHPSSTGATHGSHPTTGSAHGSGSSAATHGLGHQPRAALGGRHIETARIPEFGEPGPSSYTHKHRSMQLERSPPLFPPSSSPLSPPPSARPIRPLPIPGAQGPPRPGMGHPQMPVLVKKRDSPALRPLPASPFAPPGSGASTAAGKQPAAASTRMRSSSVMSERSMPRQLPPLAPLPPLEFDPDLSPHGDMRSIRSRGK</sequence>
<gene>
    <name evidence="2" type="ORF">FOMPIDRAFT_92375</name>
</gene>
<dbReference type="AlphaFoldDB" id="S8DMM0"/>
<dbReference type="STRING" id="743788.S8DMM0"/>
<feature type="region of interest" description="Disordered" evidence="1">
    <location>
        <begin position="159"/>
        <end position="417"/>
    </location>
</feature>
<dbReference type="OrthoDB" id="2756968at2759"/>
<evidence type="ECO:0000313" key="3">
    <source>
        <dbReference type="Proteomes" id="UP000015241"/>
    </source>
</evidence>
<reference evidence="2 3" key="1">
    <citation type="journal article" date="2012" name="Science">
        <title>The Paleozoic origin of enzymatic lignin decomposition reconstructed from 31 fungal genomes.</title>
        <authorList>
            <person name="Floudas D."/>
            <person name="Binder M."/>
            <person name="Riley R."/>
            <person name="Barry K."/>
            <person name="Blanchette R.A."/>
            <person name="Henrissat B."/>
            <person name="Martinez A.T."/>
            <person name="Otillar R."/>
            <person name="Spatafora J.W."/>
            <person name="Yadav J.S."/>
            <person name="Aerts A."/>
            <person name="Benoit I."/>
            <person name="Boyd A."/>
            <person name="Carlson A."/>
            <person name="Copeland A."/>
            <person name="Coutinho P.M."/>
            <person name="de Vries R.P."/>
            <person name="Ferreira P."/>
            <person name="Findley K."/>
            <person name="Foster B."/>
            <person name="Gaskell J."/>
            <person name="Glotzer D."/>
            <person name="Gorecki P."/>
            <person name="Heitman J."/>
            <person name="Hesse C."/>
            <person name="Hori C."/>
            <person name="Igarashi K."/>
            <person name="Jurgens J.A."/>
            <person name="Kallen N."/>
            <person name="Kersten P."/>
            <person name="Kohler A."/>
            <person name="Kuees U."/>
            <person name="Kumar T.K.A."/>
            <person name="Kuo A."/>
            <person name="LaButti K."/>
            <person name="Larrondo L.F."/>
            <person name="Lindquist E."/>
            <person name="Ling A."/>
            <person name="Lombard V."/>
            <person name="Lucas S."/>
            <person name="Lundell T."/>
            <person name="Martin R."/>
            <person name="McLaughlin D.J."/>
            <person name="Morgenstern I."/>
            <person name="Morin E."/>
            <person name="Murat C."/>
            <person name="Nagy L.G."/>
            <person name="Nolan M."/>
            <person name="Ohm R.A."/>
            <person name="Patyshakuliyeva A."/>
            <person name="Rokas A."/>
            <person name="Ruiz-Duenas F.J."/>
            <person name="Sabat G."/>
            <person name="Salamov A."/>
            <person name="Samejima M."/>
            <person name="Schmutz J."/>
            <person name="Slot J.C."/>
            <person name="St John F."/>
            <person name="Stenlid J."/>
            <person name="Sun H."/>
            <person name="Sun S."/>
            <person name="Syed K."/>
            <person name="Tsang A."/>
            <person name="Wiebenga A."/>
            <person name="Young D."/>
            <person name="Pisabarro A."/>
            <person name="Eastwood D.C."/>
            <person name="Martin F."/>
            <person name="Cullen D."/>
            <person name="Grigoriev I.V."/>
            <person name="Hibbett D.S."/>
        </authorList>
    </citation>
    <scope>NUCLEOTIDE SEQUENCE</scope>
    <source>
        <strain evidence="3">FP-58527</strain>
    </source>
</reference>
<accession>S8DMM0</accession>
<feature type="compositionally biased region" description="Low complexity" evidence="1">
    <location>
        <begin position="354"/>
        <end position="386"/>
    </location>
</feature>
<organism evidence="2 3">
    <name type="scientific">Fomitopsis schrenkii</name>
    <name type="common">Brown rot fungus</name>
    <dbReference type="NCBI Taxonomy" id="2126942"/>
    <lineage>
        <taxon>Eukaryota</taxon>
        <taxon>Fungi</taxon>
        <taxon>Dikarya</taxon>
        <taxon>Basidiomycota</taxon>
        <taxon>Agaricomycotina</taxon>
        <taxon>Agaricomycetes</taxon>
        <taxon>Polyporales</taxon>
        <taxon>Fomitopsis</taxon>
    </lineage>
</organism>
<protein>
    <submittedName>
        <fullName evidence="2">Uncharacterized protein</fullName>
    </submittedName>
</protein>
<evidence type="ECO:0000256" key="1">
    <source>
        <dbReference type="SAM" id="MobiDB-lite"/>
    </source>
</evidence>
<dbReference type="InParanoid" id="S8DMM0"/>
<feature type="region of interest" description="Disordered" evidence="1">
    <location>
        <begin position="1"/>
        <end position="142"/>
    </location>
</feature>
<keyword evidence="3" id="KW-1185">Reference proteome</keyword>
<feature type="compositionally biased region" description="Low complexity" evidence="1">
    <location>
        <begin position="227"/>
        <end position="251"/>
    </location>
</feature>
<feature type="compositionally biased region" description="Low complexity" evidence="1">
    <location>
        <begin position="33"/>
        <end position="52"/>
    </location>
</feature>
<evidence type="ECO:0000313" key="2">
    <source>
        <dbReference type="EMBL" id="EPS93892.1"/>
    </source>
</evidence>
<dbReference type="Proteomes" id="UP000015241">
    <property type="component" value="Unassembled WGS sequence"/>
</dbReference>